<organism evidence="4 5">
    <name type="scientific">Pseudorhizobium tarimense</name>
    <dbReference type="NCBI Taxonomy" id="1079109"/>
    <lineage>
        <taxon>Bacteria</taxon>
        <taxon>Pseudomonadati</taxon>
        <taxon>Pseudomonadota</taxon>
        <taxon>Alphaproteobacteria</taxon>
        <taxon>Hyphomicrobiales</taxon>
        <taxon>Rhizobiaceae</taxon>
        <taxon>Rhizobium/Agrobacterium group</taxon>
        <taxon>Pseudorhizobium</taxon>
    </lineage>
</organism>
<dbReference type="PANTHER" id="PTHR35342:SF5">
    <property type="entry name" value="TRICARBOXYLIC TRANSPORT PROTEIN"/>
    <property type="match status" value="1"/>
</dbReference>
<reference evidence="4 5" key="1">
    <citation type="submission" date="2024-06" db="EMBL/GenBank/DDBJ databases">
        <title>Genomic Encyclopedia of Type Strains, Phase IV (KMG-IV): sequencing the most valuable type-strain genomes for metagenomic binning, comparative biology and taxonomic classification.</title>
        <authorList>
            <person name="Goeker M."/>
        </authorList>
    </citation>
    <scope>NUCLEOTIDE SEQUENCE [LARGE SCALE GENOMIC DNA]</scope>
    <source>
        <strain evidence="4 5">DSM 105042</strain>
    </source>
</reference>
<dbReference type="Pfam" id="PF01970">
    <property type="entry name" value="TctA"/>
    <property type="match status" value="1"/>
</dbReference>
<proteinExistence type="predicted"/>
<dbReference type="Proteomes" id="UP001549031">
    <property type="component" value="Unassembled WGS sequence"/>
</dbReference>
<feature type="transmembrane region" description="Helical" evidence="1">
    <location>
        <begin position="599"/>
        <end position="626"/>
    </location>
</feature>
<feature type="domain" description="DUF112" evidence="2">
    <location>
        <begin position="16"/>
        <end position="437"/>
    </location>
</feature>
<evidence type="ECO:0000256" key="1">
    <source>
        <dbReference type="SAM" id="Phobius"/>
    </source>
</evidence>
<dbReference type="Pfam" id="PF07331">
    <property type="entry name" value="TctB"/>
    <property type="match status" value="1"/>
</dbReference>
<feature type="transmembrane region" description="Helical" evidence="1">
    <location>
        <begin position="57"/>
        <end position="78"/>
    </location>
</feature>
<keyword evidence="1" id="KW-0812">Transmembrane</keyword>
<dbReference type="InterPro" id="IPR002823">
    <property type="entry name" value="DUF112_TM"/>
</dbReference>
<evidence type="ECO:0000313" key="4">
    <source>
        <dbReference type="EMBL" id="MET3585081.1"/>
    </source>
</evidence>
<feature type="transmembrane region" description="Helical" evidence="1">
    <location>
        <begin position="104"/>
        <end position="127"/>
    </location>
</feature>
<keyword evidence="1" id="KW-1133">Transmembrane helix</keyword>
<keyword evidence="1" id="KW-0472">Membrane</keyword>
<protein>
    <submittedName>
        <fullName evidence="4">Tricarboxylic transport membrane protein</fullName>
    </submittedName>
</protein>
<dbReference type="PANTHER" id="PTHR35342">
    <property type="entry name" value="TRICARBOXYLIC TRANSPORT PROTEIN"/>
    <property type="match status" value="1"/>
</dbReference>
<feature type="transmembrane region" description="Helical" evidence="1">
    <location>
        <begin position="558"/>
        <end position="579"/>
    </location>
</feature>
<feature type="transmembrane region" description="Helical" evidence="1">
    <location>
        <begin position="528"/>
        <end position="546"/>
    </location>
</feature>
<feature type="transmembrane region" description="Helical" evidence="1">
    <location>
        <begin position="467"/>
        <end position="487"/>
    </location>
</feature>
<sequence>MELLGYFLHALTPLNLSLALVGVVLGTIIGALPGLSATMAVAVLVPFTFTMDPASGMIALGAIYTGAIYGGAFAAILVNTPGTPSSIATTFDGYPMARRGDGGLAVTLATLASVVGGLVGALALLFLAPPLARVALAFGPAEYFWLAIFGLTLIAALSVGNTLKGLIGACLGLLLSMVGVAVVGGDVRLTAGMPVFLGGIDVVSALIGLYCVPVILDLVATNRGHLGFASDDKGYRLLEAMRIAWASKFNVIRSSVIGTVIGILPGAGGSIAGLVSYTEARRASPNAANFGKGEPDGVIATEAANNATVGGGFIPTLVLGIPGTPPDAIILGALLVQGMKIGPQLFNSEADIVYTFIYGLLLATLLMLPAGLLIGRYAYRSIITFPKSLLVPTIAFLTVVGSFAIHSNVQDAQMMFVLGVIAWILDRFGFQPSPIVLGLVLGQIAEQGFVQTWLIGNATGNLLGMYFGRPISIAIIAAAVIALYYPFYAEWRAKRRRSEPLTEIALDAEAHPEDIPADPVPAARVRDIGGMTLAVIFIVVGGLALFDTSRMSMMGSVFPRAISILLIGLSLTLLARSFLGRGVRPPKPETDAASRRRIVLAVIFGLWVFAIPLLGFATSSLIAFVAMMFLAEYERQTAAVWLRRTAAAVATVIVFWLLMSQVLLLRVPSGFLF</sequence>
<dbReference type="InterPro" id="IPR009936">
    <property type="entry name" value="DUF1468"/>
</dbReference>
<evidence type="ECO:0000313" key="5">
    <source>
        <dbReference type="Proteomes" id="UP001549031"/>
    </source>
</evidence>
<dbReference type="EMBL" id="JBEPLJ010000004">
    <property type="protein sequence ID" value="MET3585081.1"/>
    <property type="molecule type" value="Genomic_DNA"/>
</dbReference>
<feature type="domain" description="DUF1468" evidence="3">
    <location>
        <begin position="533"/>
        <end position="668"/>
    </location>
</feature>
<feature type="transmembrane region" description="Helical" evidence="1">
    <location>
        <begin position="352"/>
        <end position="377"/>
    </location>
</feature>
<feature type="transmembrane region" description="Helical" evidence="1">
    <location>
        <begin position="134"/>
        <end position="159"/>
    </location>
</feature>
<evidence type="ECO:0000259" key="3">
    <source>
        <dbReference type="Pfam" id="PF07331"/>
    </source>
</evidence>
<keyword evidence="5" id="KW-1185">Reference proteome</keyword>
<feature type="transmembrane region" description="Helical" evidence="1">
    <location>
        <begin position="20"/>
        <end position="45"/>
    </location>
</feature>
<gene>
    <name evidence="4" type="ORF">ABID21_001183</name>
</gene>
<name>A0ABV2H3G9_9HYPH</name>
<comment type="caution">
    <text evidence="4">The sequence shown here is derived from an EMBL/GenBank/DDBJ whole genome shotgun (WGS) entry which is preliminary data.</text>
</comment>
<feature type="transmembrane region" description="Helical" evidence="1">
    <location>
        <begin position="389"/>
        <end position="406"/>
    </location>
</feature>
<accession>A0ABV2H3G9</accession>
<dbReference type="RefSeq" id="WP_247243214.1">
    <property type="nucleotide sequence ID" value="NZ_JALJRA010000004.1"/>
</dbReference>
<evidence type="ECO:0000259" key="2">
    <source>
        <dbReference type="Pfam" id="PF01970"/>
    </source>
</evidence>
<feature type="transmembrane region" description="Helical" evidence="1">
    <location>
        <begin position="195"/>
        <end position="216"/>
    </location>
</feature>
<feature type="transmembrane region" description="Helical" evidence="1">
    <location>
        <begin position="646"/>
        <end position="665"/>
    </location>
</feature>
<feature type="transmembrane region" description="Helical" evidence="1">
    <location>
        <begin position="165"/>
        <end position="183"/>
    </location>
</feature>